<dbReference type="KEGG" id="xbc:ELE36_19125"/>
<proteinExistence type="inferred from homology"/>
<dbReference type="EMBL" id="CP035704">
    <property type="protein sequence ID" value="QBB72312.1"/>
    <property type="molecule type" value="Genomic_DNA"/>
</dbReference>
<dbReference type="AlphaFoldDB" id="A0A411HPC3"/>
<dbReference type="RefSeq" id="WP_129836161.1">
    <property type="nucleotide sequence ID" value="NZ_CP035704.1"/>
</dbReference>
<dbReference type="GO" id="GO:0046872">
    <property type="term" value="F:metal ion binding"/>
    <property type="evidence" value="ECO:0007669"/>
    <property type="project" value="UniProtKB-KW"/>
</dbReference>
<dbReference type="PANTHER" id="PTHR11014:SF63">
    <property type="entry name" value="METALLOPEPTIDASE, PUTATIVE (AFU_ORTHOLOGUE AFUA_6G09600)-RELATED"/>
    <property type="match status" value="1"/>
</dbReference>
<dbReference type="Pfam" id="PF07687">
    <property type="entry name" value="M20_dimer"/>
    <property type="match status" value="1"/>
</dbReference>
<dbReference type="InterPro" id="IPR002933">
    <property type="entry name" value="Peptidase_M20"/>
</dbReference>
<keyword evidence="2 6" id="KW-0378">Hydrolase</keyword>
<dbReference type="PIRSF" id="PIRSF005962">
    <property type="entry name" value="Pept_M20D_amidohydro"/>
    <property type="match status" value="1"/>
</dbReference>
<evidence type="ECO:0000256" key="4">
    <source>
        <dbReference type="SAM" id="SignalP"/>
    </source>
</evidence>
<reference evidence="6 7" key="1">
    <citation type="submission" date="2019-01" db="EMBL/GenBank/DDBJ databases">
        <title>Pseudolysobacter antarctica gen. nov., sp. nov., isolated from Fildes Peninsula, Antarctica.</title>
        <authorList>
            <person name="Wei Z."/>
            <person name="Peng F."/>
        </authorList>
    </citation>
    <scope>NUCLEOTIDE SEQUENCE [LARGE SCALE GENOMIC DNA]</scope>
    <source>
        <strain evidence="6 7">AQ6-296</strain>
    </source>
</reference>
<name>A0A411HPC3_9GAMM</name>
<gene>
    <name evidence="6" type="ORF">ELE36_19125</name>
</gene>
<dbReference type="PANTHER" id="PTHR11014">
    <property type="entry name" value="PEPTIDASE M20 FAMILY MEMBER"/>
    <property type="match status" value="1"/>
</dbReference>
<dbReference type="InterPro" id="IPR036264">
    <property type="entry name" value="Bact_exopeptidase_dim_dom"/>
</dbReference>
<dbReference type="InterPro" id="IPR017439">
    <property type="entry name" value="Amidohydrolase"/>
</dbReference>
<keyword evidence="3" id="KW-0464">Manganese</keyword>
<keyword evidence="7" id="KW-1185">Reference proteome</keyword>
<dbReference type="Gene3D" id="3.40.630.10">
    <property type="entry name" value="Zn peptidases"/>
    <property type="match status" value="1"/>
</dbReference>
<evidence type="ECO:0000256" key="1">
    <source>
        <dbReference type="ARBA" id="ARBA00006153"/>
    </source>
</evidence>
<dbReference type="GO" id="GO:0016787">
    <property type="term" value="F:hydrolase activity"/>
    <property type="evidence" value="ECO:0007669"/>
    <property type="project" value="UniProtKB-KW"/>
</dbReference>
<feature type="binding site" evidence="3">
    <location>
        <position position="136"/>
    </location>
    <ligand>
        <name>Mn(2+)</name>
        <dbReference type="ChEBI" id="CHEBI:29035"/>
        <label>2</label>
    </ligand>
</feature>
<evidence type="ECO:0000256" key="2">
    <source>
        <dbReference type="ARBA" id="ARBA00022801"/>
    </source>
</evidence>
<comment type="cofactor">
    <cofactor evidence="3">
        <name>Mn(2+)</name>
        <dbReference type="ChEBI" id="CHEBI:29035"/>
    </cofactor>
    <text evidence="3">The Mn(2+) ion enhances activity.</text>
</comment>
<sequence>MRVNKLAMMLALLLGATQAYAENPTINVDGLTAPVLGQVTNWRRDIHAHPELGNREFRTSKIVADQLKKLGLEVQTGIAHTGVVGILKGGKPGPRVALRADMDALPVTEQVDVPFASKVTAEYRGEKVGVMHACGHDSHTAILLGVATALAGMRRDLPGEVMFIFQPAEEGAPEGEEGGAPLLIKEGLFKNFKPDAVFGLHVWAGLHAGEIGYRSGPFMAASDRFTILVKGEQTHGSSPWRGIDPIVTAAELITSAQTIVSRQIDITRQPAVVTFGAIKGGIRYNIIPDKVELVGTIRTFDEDMRKDIFHRLTNIAEHTAAANGASVETHIPADVGNPVTINNPALTTRMLPSLQHVAGADHVSEIALVTGAEDFAYYAHEAPGLFFFVGATPKDRDLAKTPSNHSPKFYLDESALDLGMRALTQVTLDFLGGAHTTK</sequence>
<protein>
    <submittedName>
        <fullName evidence="6">Amidohydrolase</fullName>
    </submittedName>
</protein>
<feature type="chain" id="PRO_5019456627" evidence="4">
    <location>
        <begin position="22"/>
        <end position="438"/>
    </location>
</feature>
<comment type="similarity">
    <text evidence="1">Belongs to the peptidase M20 family.</text>
</comment>
<dbReference type="Gene3D" id="3.30.70.360">
    <property type="match status" value="1"/>
</dbReference>
<dbReference type="OrthoDB" id="9777385at2"/>
<dbReference type="NCBIfam" id="TIGR01891">
    <property type="entry name" value="amidohydrolases"/>
    <property type="match status" value="1"/>
</dbReference>
<keyword evidence="4" id="KW-0732">Signal</keyword>
<dbReference type="Proteomes" id="UP000291562">
    <property type="component" value="Chromosome"/>
</dbReference>
<dbReference type="Pfam" id="PF01546">
    <property type="entry name" value="Peptidase_M20"/>
    <property type="match status" value="1"/>
</dbReference>
<evidence type="ECO:0000256" key="3">
    <source>
        <dbReference type="PIRSR" id="PIRSR005962-1"/>
    </source>
</evidence>
<evidence type="ECO:0000313" key="7">
    <source>
        <dbReference type="Proteomes" id="UP000291562"/>
    </source>
</evidence>
<feature type="signal peptide" evidence="4">
    <location>
        <begin position="1"/>
        <end position="21"/>
    </location>
</feature>
<organism evidence="6 7">
    <name type="scientific">Pseudolysobacter antarcticus</name>
    <dbReference type="NCBI Taxonomy" id="2511995"/>
    <lineage>
        <taxon>Bacteria</taxon>
        <taxon>Pseudomonadati</taxon>
        <taxon>Pseudomonadota</taxon>
        <taxon>Gammaproteobacteria</taxon>
        <taxon>Lysobacterales</taxon>
        <taxon>Rhodanobacteraceae</taxon>
        <taxon>Pseudolysobacter</taxon>
    </lineage>
</organism>
<feature type="binding site" evidence="3">
    <location>
        <position position="201"/>
    </location>
    <ligand>
        <name>Mn(2+)</name>
        <dbReference type="ChEBI" id="CHEBI:29035"/>
        <label>2</label>
    </ligand>
</feature>
<dbReference type="FunFam" id="3.30.70.360:FF:000014">
    <property type="entry name" value="N-acyl-L-amino acid amidohydrolase"/>
    <property type="match status" value="1"/>
</dbReference>
<feature type="binding site" evidence="3">
    <location>
        <position position="170"/>
    </location>
    <ligand>
        <name>Mn(2+)</name>
        <dbReference type="ChEBI" id="CHEBI:29035"/>
        <label>2</label>
    </ligand>
</feature>
<dbReference type="InterPro" id="IPR011650">
    <property type="entry name" value="Peptidase_M20_dimer"/>
</dbReference>
<evidence type="ECO:0000259" key="5">
    <source>
        <dbReference type="Pfam" id="PF07687"/>
    </source>
</evidence>
<dbReference type="SUPFAM" id="SSF53187">
    <property type="entry name" value="Zn-dependent exopeptidases"/>
    <property type="match status" value="1"/>
</dbReference>
<feature type="binding site" evidence="3">
    <location>
        <position position="405"/>
    </location>
    <ligand>
        <name>Mn(2+)</name>
        <dbReference type="ChEBI" id="CHEBI:29035"/>
        <label>2</label>
    </ligand>
</feature>
<dbReference type="SUPFAM" id="SSF55031">
    <property type="entry name" value="Bacterial exopeptidase dimerisation domain"/>
    <property type="match status" value="1"/>
</dbReference>
<feature type="binding site" evidence="3">
    <location>
        <position position="134"/>
    </location>
    <ligand>
        <name>Mn(2+)</name>
        <dbReference type="ChEBI" id="CHEBI:29035"/>
        <label>2</label>
    </ligand>
</feature>
<evidence type="ECO:0000313" key="6">
    <source>
        <dbReference type="EMBL" id="QBB72312.1"/>
    </source>
</evidence>
<keyword evidence="3" id="KW-0479">Metal-binding</keyword>
<feature type="domain" description="Peptidase M20 dimerisation" evidence="5">
    <location>
        <begin position="225"/>
        <end position="320"/>
    </location>
</feature>
<accession>A0A411HPC3</accession>